<reference evidence="1 2" key="2">
    <citation type="journal article" date="2022" name="Mol. Ecol. Resour.">
        <title>The genomes of chicory, endive, great burdock and yacon provide insights into Asteraceae paleo-polyploidization history and plant inulin production.</title>
        <authorList>
            <person name="Fan W."/>
            <person name="Wang S."/>
            <person name="Wang H."/>
            <person name="Wang A."/>
            <person name="Jiang F."/>
            <person name="Liu H."/>
            <person name="Zhao H."/>
            <person name="Xu D."/>
            <person name="Zhang Y."/>
        </authorList>
    </citation>
    <scope>NUCLEOTIDE SEQUENCE [LARGE SCALE GENOMIC DNA]</scope>
    <source>
        <strain evidence="2">cv. Punajuju</strain>
        <tissue evidence="1">Leaves</tissue>
    </source>
</reference>
<proteinExistence type="predicted"/>
<accession>A0ACB8ZKY7</accession>
<organism evidence="1 2">
    <name type="scientific">Cichorium intybus</name>
    <name type="common">Chicory</name>
    <dbReference type="NCBI Taxonomy" id="13427"/>
    <lineage>
        <taxon>Eukaryota</taxon>
        <taxon>Viridiplantae</taxon>
        <taxon>Streptophyta</taxon>
        <taxon>Embryophyta</taxon>
        <taxon>Tracheophyta</taxon>
        <taxon>Spermatophyta</taxon>
        <taxon>Magnoliopsida</taxon>
        <taxon>eudicotyledons</taxon>
        <taxon>Gunneridae</taxon>
        <taxon>Pentapetalae</taxon>
        <taxon>asterids</taxon>
        <taxon>campanulids</taxon>
        <taxon>Asterales</taxon>
        <taxon>Asteraceae</taxon>
        <taxon>Cichorioideae</taxon>
        <taxon>Cichorieae</taxon>
        <taxon>Cichoriinae</taxon>
        <taxon>Cichorium</taxon>
    </lineage>
</organism>
<name>A0ACB8ZKY7_CICIN</name>
<gene>
    <name evidence="1" type="ORF">L2E82_42349</name>
</gene>
<reference evidence="2" key="1">
    <citation type="journal article" date="2022" name="Mol. Ecol. Resour.">
        <title>The genomes of chicory, endive, great burdock and yacon provide insights into Asteraceae palaeo-polyploidization history and plant inulin production.</title>
        <authorList>
            <person name="Fan W."/>
            <person name="Wang S."/>
            <person name="Wang H."/>
            <person name="Wang A."/>
            <person name="Jiang F."/>
            <person name="Liu H."/>
            <person name="Zhao H."/>
            <person name="Xu D."/>
            <person name="Zhang Y."/>
        </authorList>
    </citation>
    <scope>NUCLEOTIDE SEQUENCE [LARGE SCALE GENOMIC DNA]</scope>
    <source>
        <strain evidence="2">cv. Punajuju</strain>
    </source>
</reference>
<keyword evidence="2" id="KW-1185">Reference proteome</keyword>
<dbReference type="Proteomes" id="UP001055811">
    <property type="component" value="Linkage Group LG08"/>
</dbReference>
<evidence type="ECO:0000313" key="1">
    <source>
        <dbReference type="EMBL" id="KAI3698647.1"/>
    </source>
</evidence>
<dbReference type="EMBL" id="CM042016">
    <property type="protein sequence ID" value="KAI3698647.1"/>
    <property type="molecule type" value="Genomic_DNA"/>
</dbReference>
<sequence>MWEFANEAFARVQSHVLKNINRRRAPSQGPEQIGLHEVGRLKDENQVLIPLWTKRNRTGEKRHYRPESIADHMYRMGLMALIASDTLLESTDTT</sequence>
<comment type="caution">
    <text evidence="1">The sequence shown here is derived from an EMBL/GenBank/DDBJ whole genome shotgun (WGS) entry which is preliminary data.</text>
</comment>
<protein>
    <submittedName>
        <fullName evidence="1">Uncharacterized protein</fullName>
    </submittedName>
</protein>
<evidence type="ECO:0000313" key="2">
    <source>
        <dbReference type="Proteomes" id="UP001055811"/>
    </source>
</evidence>